<sequence>MLKNITSKDLHWFVGLFESFGAVQIESTNKTPTLVMEFKSAYLDRLIEICRALGYEGAPSGPRKPSGHSVQPQYLLTFRGANFAMIENVLVKHLRTSKRDIFARRRAELKALRESLGLSGGRFVIDAGVTA</sequence>
<name>A0A0R3LSK5_9BRAD</name>
<dbReference type="Proteomes" id="UP000050863">
    <property type="component" value="Unassembled WGS sequence"/>
</dbReference>
<evidence type="ECO:0000313" key="1">
    <source>
        <dbReference type="EMBL" id="KRR09982.1"/>
    </source>
</evidence>
<gene>
    <name evidence="1" type="ORF">CQ12_06110</name>
</gene>
<dbReference type="OrthoDB" id="9856654at2"/>
<reference evidence="1 2" key="1">
    <citation type="submission" date="2014-03" db="EMBL/GenBank/DDBJ databases">
        <title>Bradyrhizobium valentinum sp. nov., isolated from effective nodules of Lupinus mariae-josephae, a lupine endemic of basic-lime soils in Eastern Spain.</title>
        <authorList>
            <person name="Duran D."/>
            <person name="Rey L."/>
            <person name="Navarro A."/>
            <person name="Busquets A."/>
            <person name="Imperial J."/>
            <person name="Ruiz-Argueso T."/>
        </authorList>
    </citation>
    <scope>NUCLEOTIDE SEQUENCE [LARGE SCALE GENOMIC DNA]</scope>
    <source>
        <strain evidence="1 2">PAC68</strain>
    </source>
</reference>
<comment type="caution">
    <text evidence="1">The sequence shown here is derived from an EMBL/GenBank/DDBJ whole genome shotgun (WGS) entry which is preliminary data.</text>
</comment>
<proteinExistence type="predicted"/>
<dbReference type="AlphaFoldDB" id="A0A0R3LSK5"/>
<protein>
    <recommendedName>
        <fullName evidence="3">Homing endonuclease LAGLIDADG domain-containing protein</fullName>
    </recommendedName>
</protein>
<evidence type="ECO:0008006" key="3">
    <source>
        <dbReference type="Google" id="ProtNLM"/>
    </source>
</evidence>
<evidence type="ECO:0000313" key="2">
    <source>
        <dbReference type="Proteomes" id="UP000050863"/>
    </source>
</evidence>
<accession>A0A0R3LSK5</accession>
<dbReference type="RefSeq" id="WP_057835277.1">
    <property type="nucleotide sequence ID" value="NZ_LLXZ01000064.1"/>
</dbReference>
<keyword evidence="2" id="KW-1185">Reference proteome</keyword>
<dbReference type="EMBL" id="LLXZ01000064">
    <property type="protein sequence ID" value="KRR09982.1"/>
    <property type="molecule type" value="Genomic_DNA"/>
</dbReference>
<organism evidence="1 2">
    <name type="scientific">Bradyrhizobium jicamae</name>
    <dbReference type="NCBI Taxonomy" id="280332"/>
    <lineage>
        <taxon>Bacteria</taxon>
        <taxon>Pseudomonadati</taxon>
        <taxon>Pseudomonadota</taxon>
        <taxon>Alphaproteobacteria</taxon>
        <taxon>Hyphomicrobiales</taxon>
        <taxon>Nitrobacteraceae</taxon>
        <taxon>Bradyrhizobium</taxon>
    </lineage>
</organism>